<accession>A0A5M3MEB7</accession>
<feature type="compositionally biased region" description="Low complexity" evidence="2">
    <location>
        <begin position="322"/>
        <end position="346"/>
    </location>
</feature>
<feature type="compositionally biased region" description="Pro residues" evidence="2">
    <location>
        <begin position="274"/>
        <end position="296"/>
    </location>
</feature>
<feature type="region of interest" description="Disordered" evidence="2">
    <location>
        <begin position="25"/>
        <end position="45"/>
    </location>
</feature>
<name>A0A5M3MEB7_CONPW</name>
<dbReference type="AlphaFoldDB" id="A0A5M3MEB7"/>
<comment type="caution">
    <text evidence="3">The sequence shown here is derived from an EMBL/GenBank/DDBJ whole genome shotgun (WGS) entry which is preliminary data.</text>
</comment>
<dbReference type="RefSeq" id="XP_007772660.1">
    <property type="nucleotide sequence ID" value="XM_007774470.1"/>
</dbReference>
<evidence type="ECO:0000313" key="3">
    <source>
        <dbReference type="EMBL" id="EIW77250.1"/>
    </source>
</evidence>
<proteinExistence type="predicted"/>
<organism evidence="3 4">
    <name type="scientific">Coniophora puteana (strain RWD-64-598)</name>
    <name type="common">Brown rot fungus</name>
    <dbReference type="NCBI Taxonomy" id="741705"/>
    <lineage>
        <taxon>Eukaryota</taxon>
        <taxon>Fungi</taxon>
        <taxon>Dikarya</taxon>
        <taxon>Basidiomycota</taxon>
        <taxon>Agaricomycotina</taxon>
        <taxon>Agaricomycetes</taxon>
        <taxon>Agaricomycetidae</taxon>
        <taxon>Boletales</taxon>
        <taxon>Coniophorineae</taxon>
        <taxon>Coniophoraceae</taxon>
        <taxon>Coniophora</taxon>
    </lineage>
</organism>
<evidence type="ECO:0000256" key="1">
    <source>
        <dbReference type="SAM" id="Coils"/>
    </source>
</evidence>
<feature type="region of interest" description="Disordered" evidence="2">
    <location>
        <begin position="255"/>
        <end position="394"/>
    </location>
</feature>
<dbReference type="KEGG" id="cput:CONPUDRAFT_168232"/>
<dbReference type="GeneID" id="19205947"/>
<feature type="compositionally biased region" description="Polar residues" evidence="2">
    <location>
        <begin position="347"/>
        <end position="357"/>
    </location>
</feature>
<gene>
    <name evidence="3" type="ORF">CONPUDRAFT_168232</name>
</gene>
<sequence>MVADRLREVILSILSVDDTALQTTAQTADHSVDQARPHSPDTTANLPTAEVQRLKFQLTRSDADVHVLATELGWTKGHLASLSTELTTLRGAYTRQRSAYKTDLAHKSVEMHHLHADLGASTSRAGALQVALDESRAGAEALAERSEGAEQAFAALQDVAEQSGRRVDELSGEVARAKTELEAERRATRVCVCRHPPPALRESCGVQTDLGVLEPKPPPAVRVSCGVQSDRVLPVLQPIGKESGLALLERPKPSLLLGGKAKTPSSASTESTHPKPPSEGPLPNPWDKSPSPPSHAHPPSLLPSSIHGLRGSGLSRIPRFASGNDSDSSGSLSPMLSPNLSSPSSPATSVEGSNFASFTLPRLPKPTDEPSLRTANAQPRSARVRPAHGARRLR</sequence>
<dbReference type="Gene3D" id="1.10.287.1490">
    <property type="match status" value="1"/>
</dbReference>
<reference evidence="4" key="1">
    <citation type="journal article" date="2012" name="Science">
        <title>The Paleozoic origin of enzymatic lignin decomposition reconstructed from 31 fungal genomes.</title>
        <authorList>
            <person name="Floudas D."/>
            <person name="Binder M."/>
            <person name="Riley R."/>
            <person name="Barry K."/>
            <person name="Blanchette R.A."/>
            <person name="Henrissat B."/>
            <person name="Martinez A.T."/>
            <person name="Otillar R."/>
            <person name="Spatafora J.W."/>
            <person name="Yadav J.S."/>
            <person name="Aerts A."/>
            <person name="Benoit I."/>
            <person name="Boyd A."/>
            <person name="Carlson A."/>
            <person name="Copeland A."/>
            <person name="Coutinho P.M."/>
            <person name="de Vries R.P."/>
            <person name="Ferreira P."/>
            <person name="Findley K."/>
            <person name="Foster B."/>
            <person name="Gaskell J."/>
            <person name="Glotzer D."/>
            <person name="Gorecki P."/>
            <person name="Heitman J."/>
            <person name="Hesse C."/>
            <person name="Hori C."/>
            <person name="Igarashi K."/>
            <person name="Jurgens J.A."/>
            <person name="Kallen N."/>
            <person name="Kersten P."/>
            <person name="Kohler A."/>
            <person name="Kuees U."/>
            <person name="Kumar T.K.A."/>
            <person name="Kuo A."/>
            <person name="LaButti K."/>
            <person name="Larrondo L.F."/>
            <person name="Lindquist E."/>
            <person name="Ling A."/>
            <person name="Lombard V."/>
            <person name="Lucas S."/>
            <person name="Lundell T."/>
            <person name="Martin R."/>
            <person name="McLaughlin D.J."/>
            <person name="Morgenstern I."/>
            <person name="Morin E."/>
            <person name="Murat C."/>
            <person name="Nagy L.G."/>
            <person name="Nolan M."/>
            <person name="Ohm R.A."/>
            <person name="Patyshakuliyeva A."/>
            <person name="Rokas A."/>
            <person name="Ruiz-Duenas F.J."/>
            <person name="Sabat G."/>
            <person name="Salamov A."/>
            <person name="Samejima M."/>
            <person name="Schmutz J."/>
            <person name="Slot J.C."/>
            <person name="St John F."/>
            <person name="Stenlid J."/>
            <person name="Sun H."/>
            <person name="Sun S."/>
            <person name="Syed K."/>
            <person name="Tsang A."/>
            <person name="Wiebenga A."/>
            <person name="Young D."/>
            <person name="Pisabarro A."/>
            <person name="Eastwood D.C."/>
            <person name="Martin F."/>
            <person name="Cullen D."/>
            <person name="Grigoriev I.V."/>
            <person name="Hibbett D.S."/>
        </authorList>
    </citation>
    <scope>NUCLEOTIDE SEQUENCE [LARGE SCALE GENOMIC DNA]</scope>
    <source>
        <strain evidence="4">RWD-64-598 SS2</strain>
    </source>
</reference>
<protein>
    <submittedName>
        <fullName evidence="3">Uncharacterized protein</fullName>
    </submittedName>
</protein>
<evidence type="ECO:0000313" key="4">
    <source>
        <dbReference type="Proteomes" id="UP000053558"/>
    </source>
</evidence>
<feature type="coiled-coil region" evidence="1">
    <location>
        <begin position="160"/>
        <end position="187"/>
    </location>
</feature>
<dbReference type="EMBL" id="JH711584">
    <property type="protein sequence ID" value="EIW77250.1"/>
    <property type="molecule type" value="Genomic_DNA"/>
</dbReference>
<feature type="compositionally biased region" description="Basic and acidic residues" evidence="2">
    <location>
        <begin position="30"/>
        <end position="39"/>
    </location>
</feature>
<keyword evidence="4" id="KW-1185">Reference proteome</keyword>
<evidence type="ECO:0000256" key="2">
    <source>
        <dbReference type="SAM" id="MobiDB-lite"/>
    </source>
</evidence>
<dbReference type="Proteomes" id="UP000053558">
    <property type="component" value="Unassembled WGS sequence"/>
</dbReference>
<feature type="compositionally biased region" description="Basic residues" evidence="2">
    <location>
        <begin position="382"/>
        <end position="394"/>
    </location>
</feature>
<keyword evidence="1" id="KW-0175">Coiled coil</keyword>